<reference evidence="1 2" key="1">
    <citation type="submission" date="2016-11" db="EMBL/GenBank/DDBJ databases">
        <authorList>
            <person name="Jaros S."/>
            <person name="Januszkiewicz K."/>
            <person name="Wedrychowicz H."/>
        </authorList>
    </citation>
    <scope>NUCLEOTIDE SEQUENCE [LARGE SCALE GENOMIC DNA]</scope>
    <source>
        <strain evidence="1 2">OK807</strain>
    </source>
</reference>
<dbReference type="OrthoDB" id="4335868at2"/>
<dbReference type="AlphaFoldDB" id="A0A1K1ULP6"/>
<dbReference type="EMBL" id="FPJO01000001">
    <property type="protein sequence ID" value="SFX13508.1"/>
    <property type="molecule type" value="Genomic_DNA"/>
</dbReference>
<accession>A0A1K1ULP6</accession>
<dbReference type="Proteomes" id="UP000181909">
    <property type="component" value="Unassembled WGS sequence"/>
</dbReference>
<sequence length="64" mass="6808">MTASAPSQASAPDAEYRTLLGHTLNCAACRAGSACPTVVRLGRAWRETRGPAREARGPAREARR</sequence>
<name>A0A1K1ULP6_STRAR</name>
<protein>
    <submittedName>
        <fullName evidence="1">Uncharacterized protein</fullName>
    </submittedName>
</protein>
<organism evidence="1 2">
    <name type="scientific">Streptomyces atratus</name>
    <dbReference type="NCBI Taxonomy" id="1893"/>
    <lineage>
        <taxon>Bacteria</taxon>
        <taxon>Bacillati</taxon>
        <taxon>Actinomycetota</taxon>
        <taxon>Actinomycetes</taxon>
        <taxon>Kitasatosporales</taxon>
        <taxon>Streptomycetaceae</taxon>
        <taxon>Streptomyces</taxon>
    </lineage>
</organism>
<dbReference type="RefSeq" id="WP_143166445.1">
    <property type="nucleotide sequence ID" value="NZ_FPJO01000001.1"/>
</dbReference>
<evidence type="ECO:0000313" key="1">
    <source>
        <dbReference type="EMBL" id="SFX13508.1"/>
    </source>
</evidence>
<gene>
    <name evidence="1" type="ORF">SAMN02787144_1001614</name>
</gene>
<evidence type="ECO:0000313" key="2">
    <source>
        <dbReference type="Proteomes" id="UP000181909"/>
    </source>
</evidence>
<proteinExistence type="predicted"/>